<gene>
    <name evidence="3" type="ORF">ACFSKX_11690</name>
</gene>
<proteinExistence type="inferred from homology"/>
<sequence>MRDGEVAILRRLDAKVVPGAKPVNGDTTMKYLCLVYSDEDRLHSQPDSPGDSECQAYAESVAGSGRMLAAEALQPVDTATTVRMRGGEMTITDGPFAETKEQLAGFYLVDAHNLDEALEIAADIPAARVGSVEVRPVRELQV</sequence>
<dbReference type="Gene3D" id="3.30.70.1060">
    <property type="entry name" value="Dimeric alpha+beta barrel"/>
    <property type="match status" value="1"/>
</dbReference>
<dbReference type="PANTHER" id="PTHR35174">
    <property type="entry name" value="BLL7171 PROTEIN-RELATED"/>
    <property type="match status" value="1"/>
</dbReference>
<evidence type="ECO:0000313" key="4">
    <source>
        <dbReference type="Proteomes" id="UP001597425"/>
    </source>
</evidence>
<protein>
    <submittedName>
        <fullName evidence="3">YciI family protein</fullName>
    </submittedName>
</protein>
<evidence type="ECO:0000313" key="3">
    <source>
        <dbReference type="EMBL" id="MFD2311078.1"/>
    </source>
</evidence>
<evidence type="ECO:0000256" key="1">
    <source>
        <dbReference type="ARBA" id="ARBA00007689"/>
    </source>
</evidence>
<dbReference type="PANTHER" id="PTHR35174:SF3">
    <property type="entry name" value="BLL7171 PROTEIN"/>
    <property type="match status" value="1"/>
</dbReference>
<dbReference type="EMBL" id="JBHUJD010000014">
    <property type="protein sequence ID" value="MFD2311078.1"/>
    <property type="molecule type" value="Genomic_DNA"/>
</dbReference>
<dbReference type="InterPro" id="IPR005545">
    <property type="entry name" value="YCII"/>
</dbReference>
<dbReference type="Pfam" id="PF03795">
    <property type="entry name" value="YCII"/>
    <property type="match status" value="1"/>
</dbReference>
<dbReference type="SUPFAM" id="SSF54909">
    <property type="entry name" value="Dimeric alpha+beta barrel"/>
    <property type="match status" value="1"/>
</dbReference>
<organism evidence="3 4">
    <name type="scientific">Microbulbifer halophilus</name>
    <dbReference type="NCBI Taxonomy" id="453963"/>
    <lineage>
        <taxon>Bacteria</taxon>
        <taxon>Pseudomonadati</taxon>
        <taxon>Pseudomonadota</taxon>
        <taxon>Gammaproteobacteria</taxon>
        <taxon>Cellvibrionales</taxon>
        <taxon>Microbulbiferaceae</taxon>
        <taxon>Microbulbifer</taxon>
    </lineage>
</organism>
<dbReference type="Proteomes" id="UP001597425">
    <property type="component" value="Unassembled WGS sequence"/>
</dbReference>
<dbReference type="InterPro" id="IPR011008">
    <property type="entry name" value="Dimeric_a/b-barrel"/>
</dbReference>
<comment type="similarity">
    <text evidence="1">Belongs to the YciI family.</text>
</comment>
<evidence type="ECO:0000259" key="2">
    <source>
        <dbReference type="Pfam" id="PF03795"/>
    </source>
</evidence>
<feature type="domain" description="YCII-related" evidence="2">
    <location>
        <begin position="29"/>
        <end position="140"/>
    </location>
</feature>
<comment type="caution">
    <text evidence="3">The sequence shown here is derived from an EMBL/GenBank/DDBJ whole genome shotgun (WGS) entry which is preliminary data.</text>
</comment>
<reference evidence="4" key="1">
    <citation type="journal article" date="2019" name="Int. J. Syst. Evol. Microbiol.">
        <title>The Global Catalogue of Microorganisms (GCM) 10K type strain sequencing project: providing services to taxonomists for standard genome sequencing and annotation.</title>
        <authorList>
            <consortium name="The Broad Institute Genomics Platform"/>
            <consortium name="The Broad Institute Genome Sequencing Center for Infectious Disease"/>
            <person name="Wu L."/>
            <person name="Ma J."/>
        </authorList>
    </citation>
    <scope>NUCLEOTIDE SEQUENCE [LARGE SCALE GENOMIC DNA]</scope>
    <source>
        <strain evidence="4">KCTC 12848</strain>
    </source>
</reference>
<keyword evidence="4" id="KW-1185">Reference proteome</keyword>
<name>A0ABW5EBW5_9GAMM</name>
<dbReference type="RefSeq" id="WP_265721148.1">
    <property type="nucleotide sequence ID" value="NZ_JAPIVK010000009.1"/>
</dbReference>
<accession>A0ABW5EBW5</accession>